<evidence type="ECO:0000259" key="8">
    <source>
        <dbReference type="PROSITE" id="PS50126"/>
    </source>
</evidence>
<evidence type="ECO:0000256" key="4">
    <source>
        <dbReference type="ARBA" id="ARBA00022884"/>
    </source>
</evidence>
<evidence type="ECO:0000313" key="10">
    <source>
        <dbReference type="EMBL" id="RKS52828.1"/>
    </source>
</evidence>
<keyword evidence="4 7" id="KW-0694">RNA-binding</keyword>
<dbReference type="Proteomes" id="UP000326453">
    <property type="component" value="Chromosome 1"/>
</dbReference>
<dbReference type="CDD" id="cd04455">
    <property type="entry name" value="S1_NusA"/>
    <property type="match status" value="1"/>
</dbReference>
<evidence type="ECO:0000313" key="11">
    <source>
        <dbReference type="Proteomes" id="UP000273626"/>
    </source>
</evidence>
<dbReference type="Gene3D" id="3.30.300.20">
    <property type="match status" value="2"/>
</dbReference>
<dbReference type="GeneID" id="51371139"/>
<dbReference type="Pfam" id="PF14520">
    <property type="entry name" value="HHH_5"/>
    <property type="match status" value="1"/>
</dbReference>
<dbReference type="InterPro" id="IPR010995">
    <property type="entry name" value="DNA_repair_Rad51/TF_NusA_a-hlx"/>
</dbReference>
<keyword evidence="6 7" id="KW-0804">Transcription</keyword>
<dbReference type="EMBL" id="CP044426">
    <property type="protein sequence ID" value="QFG36769.1"/>
    <property type="molecule type" value="Genomic_DNA"/>
</dbReference>
<dbReference type="InterPro" id="IPR025249">
    <property type="entry name" value="TF_NusA_KH_1st"/>
</dbReference>
<keyword evidence="5 7" id="KW-0805">Transcription regulation</keyword>
<evidence type="ECO:0000313" key="12">
    <source>
        <dbReference type="Proteomes" id="UP000326453"/>
    </source>
</evidence>
<comment type="function">
    <text evidence="7">Participates in both transcription termination and antitermination.</text>
</comment>
<dbReference type="GO" id="GO:0000166">
    <property type="term" value="F:nucleotide binding"/>
    <property type="evidence" value="ECO:0007669"/>
    <property type="project" value="InterPro"/>
</dbReference>
<dbReference type="Pfam" id="PF13184">
    <property type="entry name" value="KH_NusA_1st"/>
    <property type="match status" value="1"/>
</dbReference>
<dbReference type="GO" id="GO:0031564">
    <property type="term" value="P:transcription antitermination"/>
    <property type="evidence" value="ECO:0007669"/>
    <property type="project" value="UniProtKB-UniRule"/>
</dbReference>
<evidence type="ECO:0000256" key="1">
    <source>
        <dbReference type="ARBA" id="ARBA00022472"/>
    </source>
</evidence>
<dbReference type="FunFam" id="3.30.300.20:FF:000002">
    <property type="entry name" value="Transcription termination/antitermination protein NusA"/>
    <property type="match status" value="1"/>
</dbReference>
<dbReference type="Proteomes" id="UP000273626">
    <property type="component" value="Unassembled WGS sequence"/>
</dbReference>
<dbReference type="KEGG" id="ppan:ESD82_11210"/>
<gene>
    <name evidence="7 9" type="primary">nusA</name>
    <name evidence="10" type="ORF">BDE18_2169</name>
    <name evidence="9" type="ORF">ESD82_11210</name>
</gene>
<dbReference type="FunFam" id="2.40.50.140:FF:000058">
    <property type="entry name" value="Transcription termination/antitermination protein NusA"/>
    <property type="match status" value="1"/>
</dbReference>
<dbReference type="SMART" id="SM00322">
    <property type="entry name" value="KH"/>
    <property type="match status" value="2"/>
</dbReference>
<evidence type="ECO:0000256" key="7">
    <source>
        <dbReference type="HAMAP-Rule" id="MF_00945"/>
    </source>
</evidence>
<reference evidence="9 12" key="2">
    <citation type="submission" date="2019-01" db="EMBL/GenBank/DDBJ databases">
        <title>Complete Genome Sequence and Annotation of the Paracoccus pantotrophus type strain DSM 2944.</title>
        <authorList>
            <person name="Bockwoldt J.A."/>
            <person name="Zimmermann M."/>
            <person name="Tiso T."/>
            <person name="Blank L.M."/>
        </authorList>
    </citation>
    <scope>NUCLEOTIDE SEQUENCE [LARGE SCALE GENOMIC DNA]</scope>
    <source>
        <strain evidence="9 12">DSM 2944</strain>
    </source>
</reference>
<dbReference type="GO" id="GO:0003700">
    <property type="term" value="F:DNA-binding transcription factor activity"/>
    <property type="evidence" value="ECO:0007669"/>
    <property type="project" value="InterPro"/>
</dbReference>
<dbReference type="PROSITE" id="PS50084">
    <property type="entry name" value="KH_TYPE_1"/>
    <property type="match status" value="1"/>
</dbReference>
<dbReference type="InterPro" id="IPR036555">
    <property type="entry name" value="NusA_N_sf"/>
</dbReference>
<accession>A0AAE6NUX1</accession>
<dbReference type="InterPro" id="IPR003029">
    <property type="entry name" value="S1_domain"/>
</dbReference>
<name>A0AAE6NUX1_PARPN</name>
<evidence type="ECO:0000256" key="3">
    <source>
        <dbReference type="ARBA" id="ARBA00022814"/>
    </source>
</evidence>
<dbReference type="NCBIfam" id="TIGR01953">
    <property type="entry name" value="NusA"/>
    <property type="match status" value="1"/>
</dbReference>
<keyword evidence="2 7" id="KW-0963">Cytoplasm</keyword>
<dbReference type="InterPro" id="IPR004087">
    <property type="entry name" value="KH_dom"/>
</dbReference>
<dbReference type="Gene3D" id="2.40.50.140">
    <property type="entry name" value="Nucleic acid-binding proteins"/>
    <property type="match status" value="1"/>
</dbReference>
<dbReference type="SMART" id="SM00316">
    <property type="entry name" value="S1"/>
    <property type="match status" value="1"/>
</dbReference>
<feature type="domain" description="S1 motif" evidence="8">
    <location>
        <begin position="164"/>
        <end position="228"/>
    </location>
</feature>
<dbReference type="InterPro" id="IPR013735">
    <property type="entry name" value="TF_NusA_N"/>
</dbReference>
<dbReference type="SUPFAM" id="SSF50249">
    <property type="entry name" value="Nucleic acid-binding proteins"/>
    <property type="match status" value="1"/>
</dbReference>
<comment type="subunit">
    <text evidence="7">Monomer. Binds directly to the core enzyme of the DNA-dependent RNA polymerase and to nascent RNA.</text>
</comment>
<dbReference type="HAMAP" id="MF_00945_B">
    <property type="entry name" value="NusA_B"/>
    <property type="match status" value="1"/>
</dbReference>
<evidence type="ECO:0000256" key="5">
    <source>
        <dbReference type="ARBA" id="ARBA00023015"/>
    </source>
</evidence>
<keyword evidence="11" id="KW-1185">Reference proteome</keyword>
<dbReference type="GO" id="GO:0006353">
    <property type="term" value="P:DNA-templated transcription termination"/>
    <property type="evidence" value="ECO:0007669"/>
    <property type="project" value="UniProtKB-UniRule"/>
</dbReference>
<organism evidence="9 12">
    <name type="scientific">Paracoccus pantotrophus</name>
    <name type="common">Thiosphaera pantotropha</name>
    <dbReference type="NCBI Taxonomy" id="82367"/>
    <lineage>
        <taxon>Bacteria</taxon>
        <taxon>Pseudomonadati</taxon>
        <taxon>Pseudomonadota</taxon>
        <taxon>Alphaproteobacteria</taxon>
        <taxon>Rhodobacterales</taxon>
        <taxon>Paracoccaceae</taxon>
        <taxon>Paracoccus</taxon>
    </lineage>
</organism>
<sequence>MAITSANQLELLQTAEAVAREKMIDPDLVIEAMEDSLARAAKSRYGSEMDIRVHIDRKTGNATFTRARTVVEDDTVENYQAQFTADQARAYFEPSKDGRAHWLRDGQVLTDFSGKPQPGDVFEEQVPPVDLGRIAAQSAKQVILQRVREAERDRQYEEFKDRAGTIINGVVKREEYGNIIVDVGRGEAILRRNEKIGRESYRPNDRIRAYVKDVRREARGPQIFLSRTDPQFMAELFKMEVPEIYDGVIEIKAVARDPGSRAKIAVISYDNSIDPVGACVGMRGSRVQAVVGELQGEKIDIIPWSEDQATFLVNALQPAEVAKVVFDEDATRIEVVVPDEQLSLAIGRRGQNVRLASQLTGLDIDILTEEEESKRRQAEFNARTKLFMDTLDLDEFFAQLLVAEGFTNLEEVAYVDLDELLSIEGVDEGTAEELQTRAREHLEAANKAALENARALGVEDSLIEFEGLTPQMVEALAKDGVKTLEDFATCADWELAGGWTTQNGQRVKDDGILEPFGISLEDAQTMVMTARVMLGWVDPTEFESADEAGAEGDEQEAGV</sequence>
<dbReference type="InterPro" id="IPR012340">
    <property type="entry name" value="NA-bd_OB-fold"/>
</dbReference>
<dbReference type="Pfam" id="PF26594">
    <property type="entry name" value="KH_NusA_2nd"/>
    <property type="match status" value="1"/>
</dbReference>
<protein>
    <recommendedName>
        <fullName evidence="7">Transcription termination/antitermination protein NusA</fullName>
    </recommendedName>
</protein>
<reference evidence="10 11" key="1">
    <citation type="submission" date="2018-10" db="EMBL/GenBank/DDBJ databases">
        <title>Genomic Encyclopedia of Archaeal and Bacterial Type Strains, Phase II (KMG-II): from individual species to whole genera.</title>
        <authorList>
            <person name="Goeker M."/>
        </authorList>
    </citation>
    <scope>NUCLEOTIDE SEQUENCE [LARGE SCALE GENOMIC DNA]</scope>
    <source>
        <strain evidence="11">ATCC 35512 / DSM 2944 / CIP 106514 / LMD 82.5 / NBRC 102493 / NCCB 82005 / GB17</strain>
        <strain evidence="10">DSM 2944</strain>
    </source>
</reference>
<keyword evidence="3 7" id="KW-0889">Transcription antitermination</keyword>
<dbReference type="InterPro" id="IPR010214">
    <property type="entry name" value="Tscrpt_termin_fac_NusA_C_rpt"/>
</dbReference>
<dbReference type="Pfam" id="PF08529">
    <property type="entry name" value="NusA_N"/>
    <property type="match status" value="2"/>
</dbReference>
<evidence type="ECO:0000256" key="2">
    <source>
        <dbReference type="ARBA" id="ARBA00022490"/>
    </source>
</evidence>
<dbReference type="Gene3D" id="1.10.150.20">
    <property type="entry name" value="5' to 3' exonuclease, C-terminal subdomain"/>
    <property type="match status" value="2"/>
</dbReference>
<dbReference type="CDD" id="cd02134">
    <property type="entry name" value="KH-II_NusA_rpt1"/>
    <property type="match status" value="1"/>
</dbReference>
<dbReference type="InterPro" id="IPR058582">
    <property type="entry name" value="KH_NusA_2nd"/>
</dbReference>
<dbReference type="SUPFAM" id="SSF54814">
    <property type="entry name" value="Prokaryotic type KH domain (KH-domain type II)"/>
    <property type="match status" value="2"/>
</dbReference>
<dbReference type="InterPro" id="IPR009019">
    <property type="entry name" value="KH_sf_prok-type"/>
</dbReference>
<dbReference type="SUPFAM" id="SSF69705">
    <property type="entry name" value="Transcription factor NusA, N-terminal domain"/>
    <property type="match status" value="1"/>
</dbReference>
<evidence type="ECO:0000313" key="9">
    <source>
        <dbReference type="EMBL" id="QFG36769.1"/>
    </source>
</evidence>
<comment type="similarity">
    <text evidence="7">Belongs to the NusA family.</text>
</comment>
<dbReference type="PANTHER" id="PTHR22648:SF0">
    <property type="entry name" value="TRANSCRIPTION TERMINATION_ANTITERMINATION PROTEIN NUSA"/>
    <property type="match status" value="1"/>
</dbReference>
<dbReference type="InterPro" id="IPR030842">
    <property type="entry name" value="TF_NusA_bacterial"/>
</dbReference>
<dbReference type="GO" id="GO:0003723">
    <property type="term" value="F:RNA binding"/>
    <property type="evidence" value="ECO:0007669"/>
    <property type="project" value="UniProtKB-UniRule"/>
</dbReference>
<dbReference type="PROSITE" id="PS50126">
    <property type="entry name" value="S1"/>
    <property type="match status" value="1"/>
</dbReference>
<evidence type="ECO:0000256" key="6">
    <source>
        <dbReference type="ARBA" id="ARBA00023163"/>
    </source>
</evidence>
<dbReference type="InterPro" id="IPR015946">
    <property type="entry name" value="KH_dom-like_a/b"/>
</dbReference>
<dbReference type="NCBIfam" id="TIGR01954">
    <property type="entry name" value="nusA_Cterm_rpt"/>
    <property type="match status" value="1"/>
</dbReference>
<dbReference type="FunFam" id="3.30.300.20:FF:000005">
    <property type="entry name" value="Transcription termination/antitermination protein NusA"/>
    <property type="match status" value="1"/>
</dbReference>
<dbReference type="RefSeq" id="WP_147428238.1">
    <property type="nucleotide sequence ID" value="NZ_CP044426.1"/>
</dbReference>
<dbReference type="CDD" id="cd22529">
    <property type="entry name" value="KH-II_NusA_rpt2"/>
    <property type="match status" value="1"/>
</dbReference>
<dbReference type="AlphaFoldDB" id="A0AAE6NUX1"/>
<dbReference type="GO" id="GO:0005829">
    <property type="term" value="C:cytosol"/>
    <property type="evidence" value="ECO:0007669"/>
    <property type="project" value="TreeGrafter"/>
</dbReference>
<proteinExistence type="inferred from homology"/>
<dbReference type="EMBL" id="RBLI01000001">
    <property type="protein sequence ID" value="RKS52828.1"/>
    <property type="molecule type" value="Genomic_DNA"/>
</dbReference>
<dbReference type="PANTHER" id="PTHR22648">
    <property type="entry name" value="TRANSCRIPTION TERMINATION FACTOR NUSA"/>
    <property type="match status" value="1"/>
</dbReference>
<dbReference type="Gene3D" id="3.30.1480.10">
    <property type="entry name" value="NusA, N-terminal domain"/>
    <property type="match status" value="1"/>
</dbReference>
<dbReference type="SUPFAM" id="SSF47794">
    <property type="entry name" value="Rad51 N-terminal domain-like"/>
    <property type="match status" value="1"/>
</dbReference>
<dbReference type="InterPro" id="IPR010213">
    <property type="entry name" value="TF_NusA"/>
</dbReference>
<keyword evidence="1 7" id="KW-0806">Transcription termination</keyword>
<comment type="subcellular location">
    <subcellularLocation>
        <location evidence="7">Cytoplasm</location>
    </subcellularLocation>
</comment>